<dbReference type="Proteomes" id="UP000001989">
    <property type="component" value="Chromosome"/>
</dbReference>
<evidence type="ECO:0000259" key="1">
    <source>
        <dbReference type="SMART" id="SM00901"/>
    </source>
</evidence>
<dbReference type="InterPro" id="IPR014966">
    <property type="entry name" value="FRG-dom"/>
</dbReference>
<dbReference type="EMBL" id="CP000699">
    <property type="protein sequence ID" value="ABQ69820.1"/>
    <property type="molecule type" value="Genomic_DNA"/>
</dbReference>
<dbReference type="SMART" id="SM00901">
    <property type="entry name" value="FRG"/>
    <property type="match status" value="1"/>
</dbReference>
<protein>
    <submittedName>
        <fullName evidence="2">FRG domain</fullName>
    </submittedName>
</protein>
<dbReference type="AlphaFoldDB" id="A0A9J9HDT9"/>
<name>A0A9J9HDT9_RHIWR</name>
<evidence type="ECO:0000313" key="3">
    <source>
        <dbReference type="Proteomes" id="UP000001989"/>
    </source>
</evidence>
<dbReference type="Pfam" id="PF08867">
    <property type="entry name" value="FRG"/>
    <property type="match status" value="1"/>
</dbReference>
<reference evidence="2 3" key="1">
    <citation type="journal article" date="2010" name="J. Bacteriol.">
        <title>Genome sequence of the dioxin-mineralizing bacterium Sphingomonas wittichii RW1.</title>
        <authorList>
            <person name="Miller T.R."/>
            <person name="Delcher A.L."/>
            <person name="Salzberg S.L."/>
            <person name="Saunders E."/>
            <person name="Detter J.C."/>
            <person name="Halden R.U."/>
        </authorList>
    </citation>
    <scope>NUCLEOTIDE SEQUENCE [LARGE SCALE GENOMIC DNA]</scope>
    <source>
        <strain evidence="3">DSM 6014 / CCUG 31198 / JCM 15750 / NBRC 105917 / EY 4224 / RW1</strain>
    </source>
</reference>
<gene>
    <name evidence="2" type="ordered locus">Swit_3474</name>
</gene>
<feature type="domain" description="FRG" evidence="1">
    <location>
        <begin position="25"/>
        <end position="120"/>
    </location>
</feature>
<dbReference type="KEGG" id="swi:Swit_3474"/>
<dbReference type="OrthoDB" id="9816036at2"/>
<keyword evidence="3" id="KW-1185">Reference proteome</keyword>
<proteinExistence type="predicted"/>
<organism evidence="2 3">
    <name type="scientific">Rhizorhabdus wittichii (strain DSM 6014 / CCUG 31198 / JCM 15750 / NBRC 105917 / EY 4224 / RW1)</name>
    <name type="common">Sphingomonas wittichii</name>
    <dbReference type="NCBI Taxonomy" id="392499"/>
    <lineage>
        <taxon>Bacteria</taxon>
        <taxon>Pseudomonadati</taxon>
        <taxon>Pseudomonadota</taxon>
        <taxon>Alphaproteobacteria</taxon>
        <taxon>Sphingomonadales</taxon>
        <taxon>Sphingomonadaceae</taxon>
        <taxon>Rhizorhabdus</taxon>
    </lineage>
</organism>
<accession>A0A9J9HDT9</accession>
<sequence>MTASKRVGTDIITDYLNTISLLLRDRDQGIFRGHAGAKWRLVPSAFREGQYGITDHVKLAKWKRFAGRFVSPRPLDDLEWLALAQHFAVPTPLLDWTTNPLIALYFACLPTQKKEPGVVIMADETDFDFHNEALGLNPFYEGARKPVLFDAGAMNARSLAQDSMMTLHTRACQFTAGEHAGFYEVSEDMKQPTREALKRFGISAERVFVDLSTAAREFSEQIWFDEVLG</sequence>
<evidence type="ECO:0000313" key="2">
    <source>
        <dbReference type="EMBL" id="ABQ69820.1"/>
    </source>
</evidence>